<dbReference type="AlphaFoldDB" id="A0A1L3LP75"/>
<dbReference type="NCBIfam" id="TIGR00726">
    <property type="entry name" value="peptidoglycan editing factor PgeF"/>
    <property type="match status" value="1"/>
</dbReference>
<comment type="catalytic activity">
    <reaction evidence="7">
        <text>adenosine + H2O + H(+) = inosine + NH4(+)</text>
        <dbReference type="Rhea" id="RHEA:24408"/>
        <dbReference type="ChEBI" id="CHEBI:15377"/>
        <dbReference type="ChEBI" id="CHEBI:15378"/>
        <dbReference type="ChEBI" id="CHEBI:16335"/>
        <dbReference type="ChEBI" id="CHEBI:17596"/>
        <dbReference type="ChEBI" id="CHEBI:28938"/>
        <dbReference type="EC" id="3.5.4.4"/>
    </reaction>
    <physiologicalReaction direction="left-to-right" evidence="7">
        <dbReference type="Rhea" id="RHEA:24409"/>
    </physiologicalReaction>
</comment>
<sequence length="264" mass="28759">MQDDASLSPVQSPLFAAEAGPEIAHGYFTRKGGVSEGIYRGLNVGLGSHDDRERVAENRARVARWFDAEPRRLATVHQIHSPDAVIVDKSYDGARPDADALVTATPGIVLGVLSADCGPVLFADRQARVIGAAHAGWKGALGGVLESTIDAMVSLGARRERIVACLGPSISRQHYEVGPEFVERFMATDDSYAPFFRPSGRNGHAMFDLPGLTVRRLMAAGVTAENLDICTYADEDRFFSYRRTTHRQEPDYGRQISAICIREA</sequence>
<dbReference type="PANTHER" id="PTHR30616">
    <property type="entry name" value="UNCHARACTERIZED PROTEIN YFIH"/>
    <property type="match status" value="1"/>
</dbReference>
<accession>A0A1L3LP75</accession>
<dbReference type="PANTHER" id="PTHR30616:SF2">
    <property type="entry name" value="PURINE NUCLEOSIDE PHOSPHORYLASE LACC1"/>
    <property type="match status" value="1"/>
</dbReference>
<evidence type="ECO:0000256" key="1">
    <source>
        <dbReference type="ARBA" id="ARBA00000553"/>
    </source>
</evidence>
<dbReference type="Proteomes" id="UP000182306">
    <property type="component" value="Chromosome"/>
</dbReference>
<evidence type="ECO:0000256" key="6">
    <source>
        <dbReference type="ARBA" id="ARBA00022833"/>
    </source>
</evidence>
<dbReference type="EMBL" id="CP013107">
    <property type="protein sequence ID" value="APG91918.1"/>
    <property type="molecule type" value="Genomic_DNA"/>
</dbReference>
<protein>
    <recommendedName>
        <fullName evidence="10">Purine nucleoside phosphorylase</fullName>
    </recommendedName>
</protein>
<evidence type="ECO:0000256" key="5">
    <source>
        <dbReference type="ARBA" id="ARBA00022801"/>
    </source>
</evidence>
<dbReference type="STRING" id="194963.SAMCFNEI73_Ch2642"/>
<dbReference type="GO" id="GO:0005507">
    <property type="term" value="F:copper ion binding"/>
    <property type="evidence" value="ECO:0007669"/>
    <property type="project" value="TreeGrafter"/>
</dbReference>
<evidence type="ECO:0000256" key="4">
    <source>
        <dbReference type="ARBA" id="ARBA00022723"/>
    </source>
</evidence>
<evidence type="ECO:0000256" key="7">
    <source>
        <dbReference type="ARBA" id="ARBA00047989"/>
    </source>
</evidence>
<dbReference type="InterPro" id="IPR038371">
    <property type="entry name" value="Cu_polyphenol_OxRdtase_sf"/>
</dbReference>
<proteinExistence type="inferred from homology"/>
<keyword evidence="4" id="KW-0479">Metal-binding</keyword>
<dbReference type="CDD" id="cd16833">
    <property type="entry name" value="YfiH"/>
    <property type="match status" value="1"/>
</dbReference>
<dbReference type="RefSeq" id="WP_064255422.1">
    <property type="nucleotide sequence ID" value="NZ_CP013107.1"/>
</dbReference>
<comment type="similarity">
    <text evidence="2 10">Belongs to the purine nucleoside phosphorylase YfiH/LACC1 family.</text>
</comment>
<dbReference type="InterPro" id="IPR011324">
    <property type="entry name" value="Cytotoxic_necrot_fac-like_cat"/>
</dbReference>
<comment type="catalytic activity">
    <reaction evidence="9">
        <text>S-methyl-5'-thioadenosine + phosphate = 5-(methylsulfanyl)-alpha-D-ribose 1-phosphate + adenine</text>
        <dbReference type="Rhea" id="RHEA:11852"/>
        <dbReference type="ChEBI" id="CHEBI:16708"/>
        <dbReference type="ChEBI" id="CHEBI:17509"/>
        <dbReference type="ChEBI" id="CHEBI:43474"/>
        <dbReference type="ChEBI" id="CHEBI:58533"/>
        <dbReference type="EC" id="2.4.2.28"/>
    </reaction>
    <physiologicalReaction direction="left-to-right" evidence="9">
        <dbReference type="Rhea" id="RHEA:11853"/>
    </physiologicalReaction>
</comment>
<dbReference type="GO" id="GO:0016787">
    <property type="term" value="F:hydrolase activity"/>
    <property type="evidence" value="ECO:0007669"/>
    <property type="project" value="UniProtKB-KW"/>
</dbReference>
<dbReference type="GO" id="GO:0017061">
    <property type="term" value="F:S-methyl-5-thioadenosine phosphorylase activity"/>
    <property type="evidence" value="ECO:0007669"/>
    <property type="project" value="UniProtKB-EC"/>
</dbReference>
<reference evidence="11 12" key="1">
    <citation type="submission" date="2015-10" db="EMBL/GenBank/DDBJ databases">
        <title>Genomic differences between typical nodule nitrogen-fixing rhizobial strains and those coming from bean seeds.</title>
        <authorList>
            <person name="Peralta H."/>
            <person name="Aguilar-Vera A."/>
            <person name="Diaz R."/>
            <person name="Mora Y."/>
            <person name="Martinez-Batallar G."/>
            <person name="Salazar E."/>
            <person name="Vargas-Lagunas C."/>
            <person name="Encarnacion S."/>
            <person name="Girard L."/>
            <person name="Mora J."/>
        </authorList>
    </citation>
    <scope>NUCLEOTIDE SEQUENCE [LARGE SCALE GENOMIC DNA]</scope>
    <source>
        <strain evidence="11 12">CFNEI 73</strain>
    </source>
</reference>
<comment type="catalytic activity">
    <reaction evidence="1">
        <text>inosine + phosphate = alpha-D-ribose 1-phosphate + hypoxanthine</text>
        <dbReference type="Rhea" id="RHEA:27646"/>
        <dbReference type="ChEBI" id="CHEBI:17368"/>
        <dbReference type="ChEBI" id="CHEBI:17596"/>
        <dbReference type="ChEBI" id="CHEBI:43474"/>
        <dbReference type="ChEBI" id="CHEBI:57720"/>
        <dbReference type="EC" id="2.4.2.1"/>
    </reaction>
    <physiologicalReaction direction="left-to-right" evidence="1">
        <dbReference type="Rhea" id="RHEA:27647"/>
    </physiologicalReaction>
</comment>
<keyword evidence="5" id="KW-0378">Hydrolase</keyword>
<evidence type="ECO:0000313" key="11">
    <source>
        <dbReference type="EMBL" id="APG91918.1"/>
    </source>
</evidence>
<dbReference type="KEGG" id="same:SAMCFNEI73_Ch2642"/>
<evidence type="ECO:0000256" key="8">
    <source>
        <dbReference type="ARBA" id="ARBA00048968"/>
    </source>
</evidence>
<name>A0A1L3LP75_9HYPH</name>
<dbReference type="OrthoDB" id="4279at2"/>
<keyword evidence="6" id="KW-0862">Zinc</keyword>
<comment type="catalytic activity">
    <reaction evidence="8">
        <text>adenosine + phosphate = alpha-D-ribose 1-phosphate + adenine</text>
        <dbReference type="Rhea" id="RHEA:27642"/>
        <dbReference type="ChEBI" id="CHEBI:16335"/>
        <dbReference type="ChEBI" id="CHEBI:16708"/>
        <dbReference type="ChEBI" id="CHEBI:43474"/>
        <dbReference type="ChEBI" id="CHEBI:57720"/>
        <dbReference type="EC" id="2.4.2.1"/>
    </reaction>
    <physiologicalReaction direction="left-to-right" evidence="8">
        <dbReference type="Rhea" id="RHEA:27643"/>
    </physiologicalReaction>
</comment>
<organism evidence="11 12">
    <name type="scientific">Sinorhizobium americanum</name>
    <dbReference type="NCBI Taxonomy" id="194963"/>
    <lineage>
        <taxon>Bacteria</taxon>
        <taxon>Pseudomonadati</taxon>
        <taxon>Pseudomonadota</taxon>
        <taxon>Alphaproteobacteria</taxon>
        <taxon>Hyphomicrobiales</taxon>
        <taxon>Rhizobiaceae</taxon>
        <taxon>Sinorhizobium/Ensifer group</taxon>
        <taxon>Sinorhizobium</taxon>
    </lineage>
</organism>
<evidence type="ECO:0000256" key="9">
    <source>
        <dbReference type="ARBA" id="ARBA00049893"/>
    </source>
</evidence>
<evidence type="ECO:0000256" key="2">
    <source>
        <dbReference type="ARBA" id="ARBA00007353"/>
    </source>
</evidence>
<evidence type="ECO:0000313" key="12">
    <source>
        <dbReference type="Proteomes" id="UP000182306"/>
    </source>
</evidence>
<keyword evidence="3" id="KW-0808">Transferase</keyword>
<dbReference type="SUPFAM" id="SSF64438">
    <property type="entry name" value="CNF1/YfiH-like putative cysteine hydrolases"/>
    <property type="match status" value="1"/>
</dbReference>
<keyword evidence="12" id="KW-1185">Reference proteome</keyword>
<dbReference type="InterPro" id="IPR003730">
    <property type="entry name" value="Cu_polyphenol_OxRdtase"/>
</dbReference>
<dbReference type="Pfam" id="PF02578">
    <property type="entry name" value="Cu-oxidase_4"/>
    <property type="match status" value="1"/>
</dbReference>
<dbReference type="Gene3D" id="3.60.140.10">
    <property type="entry name" value="CNF1/YfiH-like putative cysteine hydrolases"/>
    <property type="match status" value="1"/>
</dbReference>
<gene>
    <name evidence="11" type="ORF">SAMCFNEI73_Ch2642</name>
</gene>
<evidence type="ECO:0000256" key="10">
    <source>
        <dbReference type="RuleBase" id="RU361274"/>
    </source>
</evidence>
<evidence type="ECO:0000256" key="3">
    <source>
        <dbReference type="ARBA" id="ARBA00022679"/>
    </source>
</evidence>